<accession>A0ABV5LXA1</accession>
<organism evidence="8 9">
    <name type="scientific">Kineococcus gynurae</name>
    <dbReference type="NCBI Taxonomy" id="452979"/>
    <lineage>
        <taxon>Bacteria</taxon>
        <taxon>Bacillati</taxon>
        <taxon>Actinomycetota</taxon>
        <taxon>Actinomycetes</taxon>
        <taxon>Kineosporiales</taxon>
        <taxon>Kineosporiaceae</taxon>
        <taxon>Kineococcus</taxon>
    </lineage>
</organism>
<evidence type="ECO:0000259" key="7">
    <source>
        <dbReference type="Pfam" id="PF00482"/>
    </source>
</evidence>
<keyword evidence="3 6" id="KW-0812">Transmembrane</keyword>
<dbReference type="PANTHER" id="PTHR35007">
    <property type="entry name" value="INTEGRAL MEMBRANE PROTEIN-RELATED"/>
    <property type="match status" value="1"/>
</dbReference>
<evidence type="ECO:0000256" key="1">
    <source>
        <dbReference type="ARBA" id="ARBA00004651"/>
    </source>
</evidence>
<gene>
    <name evidence="8" type="ORF">ACFFVI_17135</name>
</gene>
<keyword evidence="5 6" id="KW-0472">Membrane</keyword>
<keyword evidence="4 6" id="KW-1133">Transmembrane helix</keyword>
<evidence type="ECO:0000256" key="6">
    <source>
        <dbReference type="SAM" id="Phobius"/>
    </source>
</evidence>
<proteinExistence type="predicted"/>
<evidence type="ECO:0000313" key="8">
    <source>
        <dbReference type="EMBL" id="MFB9378689.1"/>
    </source>
</evidence>
<feature type="transmembrane region" description="Helical" evidence="6">
    <location>
        <begin position="260"/>
        <end position="281"/>
    </location>
</feature>
<feature type="transmembrane region" description="Helical" evidence="6">
    <location>
        <begin position="227"/>
        <end position="248"/>
    </location>
</feature>
<dbReference type="PANTHER" id="PTHR35007:SF2">
    <property type="entry name" value="PILUS ASSEMBLE PROTEIN"/>
    <property type="match status" value="1"/>
</dbReference>
<sequence length="294" mass="30847">MSPSFPTAPGTPAVLVGVLLAGGVFCLWWSCWPASPRSLRRRSRPLRRRLDAAGLAGVPVVVALLAVSIPALVVAALVQALTGVGTLALLAAGAVAAAPLLLLRTRVRARAVRRAEAWPDVVDHLGSAVRAGAALPEAVCHLAERGPVALRPDFAAFAVAYRVSGSFEVELDQLCDRLADPVADRIAAVLRMTRQVGGSDVGSTLRSLSTYLREDARTRSELLARQSWTVTAARLGVAAPWIVLALLATRPGALDAFRNATGGVVLLLGALGSVVAYLSMLRIARLPAPRRVFA</sequence>
<reference evidence="8 9" key="1">
    <citation type="submission" date="2024-09" db="EMBL/GenBank/DDBJ databases">
        <authorList>
            <person name="Sun Q."/>
            <person name="Mori K."/>
        </authorList>
    </citation>
    <scope>NUCLEOTIDE SEQUENCE [LARGE SCALE GENOMIC DNA]</scope>
    <source>
        <strain evidence="8 9">TISTR 1856</strain>
    </source>
</reference>
<keyword evidence="9" id="KW-1185">Reference proteome</keyword>
<evidence type="ECO:0000256" key="4">
    <source>
        <dbReference type="ARBA" id="ARBA00022989"/>
    </source>
</evidence>
<comment type="subcellular location">
    <subcellularLocation>
        <location evidence="1">Cell membrane</location>
        <topology evidence="1">Multi-pass membrane protein</topology>
    </subcellularLocation>
</comment>
<dbReference type="Pfam" id="PF00482">
    <property type="entry name" value="T2SSF"/>
    <property type="match status" value="1"/>
</dbReference>
<evidence type="ECO:0000256" key="2">
    <source>
        <dbReference type="ARBA" id="ARBA00022475"/>
    </source>
</evidence>
<name>A0ABV5LXA1_9ACTN</name>
<dbReference type="RefSeq" id="WP_380136600.1">
    <property type="nucleotide sequence ID" value="NZ_JBHLUI010000008.1"/>
</dbReference>
<evidence type="ECO:0000313" key="9">
    <source>
        <dbReference type="Proteomes" id="UP001589748"/>
    </source>
</evidence>
<comment type="caution">
    <text evidence="8">The sequence shown here is derived from an EMBL/GenBank/DDBJ whole genome shotgun (WGS) entry which is preliminary data.</text>
</comment>
<feature type="transmembrane region" description="Helical" evidence="6">
    <location>
        <begin position="84"/>
        <end position="103"/>
    </location>
</feature>
<evidence type="ECO:0000256" key="5">
    <source>
        <dbReference type="ARBA" id="ARBA00023136"/>
    </source>
</evidence>
<evidence type="ECO:0000256" key="3">
    <source>
        <dbReference type="ARBA" id="ARBA00022692"/>
    </source>
</evidence>
<dbReference type="EMBL" id="JBHMDM010000007">
    <property type="protein sequence ID" value="MFB9378689.1"/>
    <property type="molecule type" value="Genomic_DNA"/>
</dbReference>
<dbReference type="InterPro" id="IPR018076">
    <property type="entry name" value="T2SS_GspF_dom"/>
</dbReference>
<protein>
    <submittedName>
        <fullName evidence="8">Type II secretion system F family protein</fullName>
    </submittedName>
</protein>
<dbReference type="Proteomes" id="UP001589748">
    <property type="component" value="Unassembled WGS sequence"/>
</dbReference>
<keyword evidence="2" id="KW-1003">Cell membrane</keyword>
<feature type="transmembrane region" description="Helical" evidence="6">
    <location>
        <begin position="12"/>
        <end position="31"/>
    </location>
</feature>
<feature type="domain" description="Type II secretion system protein GspF" evidence="7">
    <location>
        <begin position="123"/>
        <end position="247"/>
    </location>
</feature>
<feature type="transmembrane region" description="Helical" evidence="6">
    <location>
        <begin position="52"/>
        <end position="78"/>
    </location>
</feature>